<dbReference type="InterPro" id="IPR013078">
    <property type="entry name" value="His_Pase_superF_clade-1"/>
</dbReference>
<dbReference type="CDD" id="cd07067">
    <property type="entry name" value="HP_PGM_like"/>
    <property type="match status" value="1"/>
</dbReference>
<dbReference type="SUPFAM" id="SSF53254">
    <property type="entry name" value="Phosphoglycerate mutase-like"/>
    <property type="match status" value="1"/>
</dbReference>
<dbReference type="EMBL" id="SJZJ01000017">
    <property type="protein sequence ID" value="TCJ23348.1"/>
    <property type="molecule type" value="Genomic_DNA"/>
</dbReference>
<dbReference type="InterPro" id="IPR029033">
    <property type="entry name" value="His_PPase_superfam"/>
</dbReference>
<dbReference type="NCBIfam" id="TIGR03848">
    <property type="entry name" value="MSMEG_4193"/>
    <property type="match status" value="1"/>
</dbReference>
<proteinExistence type="predicted"/>
<sequence>MATVILVRHGRSTANTSGVLAGRTPGVDLDDVGRAQADAVAQRIADAHPVSLRVSPLDRCVQTAAPIAAATGLEVTIEEALQEVGYGAWQGRAITELLHEPLWKTVQATPSVATFPDGECLGDMAERIATALRTHDAGVEAEHGTGAVWVAVSHGDPIKAALADALGLPFDHFQRIHVDPGSVSIIRYGSVRPTVLAMNTHAGDLAWLRAPVAHPDDAEVGGGAGPTAQTAGS</sequence>
<dbReference type="PANTHER" id="PTHR48100">
    <property type="entry name" value="BROAD-SPECIFICITY PHOSPHATASE YOR283W-RELATED"/>
    <property type="match status" value="1"/>
</dbReference>
<dbReference type="GO" id="GO:0005737">
    <property type="term" value="C:cytoplasm"/>
    <property type="evidence" value="ECO:0007669"/>
    <property type="project" value="TreeGrafter"/>
</dbReference>
<name>A0A4R1C042_9ACTN</name>
<dbReference type="Gene3D" id="3.40.50.1240">
    <property type="entry name" value="Phosphoglycerate mutase-like"/>
    <property type="match status" value="1"/>
</dbReference>
<protein>
    <submittedName>
        <fullName evidence="1">MSMEG_4193 family putative phosphomutase</fullName>
    </submittedName>
</protein>
<organism evidence="1 2">
    <name type="scientific">Nocardioides jejuensis</name>
    <dbReference type="NCBI Taxonomy" id="2502782"/>
    <lineage>
        <taxon>Bacteria</taxon>
        <taxon>Bacillati</taxon>
        <taxon>Actinomycetota</taxon>
        <taxon>Actinomycetes</taxon>
        <taxon>Propionibacteriales</taxon>
        <taxon>Nocardioidaceae</taxon>
        <taxon>Nocardioides</taxon>
    </lineage>
</organism>
<dbReference type="InterPro" id="IPR050275">
    <property type="entry name" value="PGM_Phosphatase"/>
</dbReference>
<dbReference type="GO" id="GO:0016791">
    <property type="term" value="F:phosphatase activity"/>
    <property type="evidence" value="ECO:0007669"/>
    <property type="project" value="TreeGrafter"/>
</dbReference>
<dbReference type="OrthoDB" id="4120859at2"/>
<dbReference type="AlphaFoldDB" id="A0A4R1C042"/>
<dbReference type="RefSeq" id="WP_131584008.1">
    <property type="nucleotide sequence ID" value="NZ_SJZJ01000017.1"/>
</dbReference>
<accession>A0A4R1C042</accession>
<comment type="caution">
    <text evidence="1">The sequence shown here is derived from an EMBL/GenBank/DDBJ whole genome shotgun (WGS) entry which is preliminary data.</text>
</comment>
<dbReference type="Pfam" id="PF00300">
    <property type="entry name" value="His_Phos_1"/>
    <property type="match status" value="1"/>
</dbReference>
<dbReference type="InterPro" id="IPR022492">
    <property type="entry name" value="Phosphomutase_MSMEG4193_put"/>
</dbReference>
<dbReference type="PANTHER" id="PTHR48100:SF2">
    <property type="entry name" value="CONSERVED PROTEIN"/>
    <property type="match status" value="1"/>
</dbReference>
<keyword evidence="2" id="KW-1185">Reference proteome</keyword>
<dbReference type="SMART" id="SM00855">
    <property type="entry name" value="PGAM"/>
    <property type="match status" value="1"/>
</dbReference>
<reference evidence="1 2" key="1">
    <citation type="submission" date="2019-03" db="EMBL/GenBank/DDBJ databases">
        <authorList>
            <person name="Kim M.K.M."/>
        </authorList>
    </citation>
    <scope>NUCLEOTIDE SEQUENCE [LARGE SCALE GENOMIC DNA]</scope>
    <source>
        <strain evidence="1 2">18JY15-6</strain>
    </source>
</reference>
<gene>
    <name evidence="1" type="ORF">EPD65_10790</name>
</gene>
<evidence type="ECO:0000313" key="2">
    <source>
        <dbReference type="Proteomes" id="UP000295453"/>
    </source>
</evidence>
<evidence type="ECO:0000313" key="1">
    <source>
        <dbReference type="EMBL" id="TCJ23348.1"/>
    </source>
</evidence>
<dbReference type="Proteomes" id="UP000295453">
    <property type="component" value="Unassembled WGS sequence"/>
</dbReference>